<dbReference type="InterPro" id="IPR004364">
    <property type="entry name" value="Aa-tRNA-synt_II"/>
</dbReference>
<dbReference type="GO" id="GO:0070154">
    <property type="term" value="P:mitochondrial lysyl-tRNA aminoacylation"/>
    <property type="evidence" value="ECO:0007669"/>
    <property type="project" value="TreeGrafter"/>
</dbReference>
<dbReference type="Gene3D" id="2.40.50.140">
    <property type="entry name" value="Nucleic acid-binding proteins"/>
    <property type="match status" value="1"/>
</dbReference>
<feature type="compositionally biased region" description="Polar residues" evidence="5">
    <location>
        <begin position="626"/>
        <end position="635"/>
    </location>
</feature>
<feature type="compositionally biased region" description="Basic and acidic residues" evidence="5">
    <location>
        <begin position="76"/>
        <end position="85"/>
    </location>
</feature>
<evidence type="ECO:0000259" key="6">
    <source>
        <dbReference type="PROSITE" id="PS50862"/>
    </source>
</evidence>
<evidence type="ECO:0000256" key="1">
    <source>
        <dbReference type="ARBA" id="ARBA00022598"/>
    </source>
</evidence>
<dbReference type="PROSITE" id="PS50862">
    <property type="entry name" value="AA_TRNA_LIGASE_II"/>
    <property type="match status" value="1"/>
</dbReference>
<dbReference type="EMBL" id="JAPEVB010000001">
    <property type="protein sequence ID" value="KAJ4397674.1"/>
    <property type="molecule type" value="Genomic_DNA"/>
</dbReference>
<keyword evidence="2" id="KW-0547">Nucleotide-binding</keyword>
<evidence type="ECO:0000256" key="5">
    <source>
        <dbReference type="SAM" id="MobiDB-lite"/>
    </source>
</evidence>
<dbReference type="GO" id="GO:0005739">
    <property type="term" value="C:mitochondrion"/>
    <property type="evidence" value="ECO:0007669"/>
    <property type="project" value="TreeGrafter"/>
</dbReference>
<evidence type="ECO:0000256" key="3">
    <source>
        <dbReference type="ARBA" id="ARBA00022840"/>
    </source>
</evidence>
<dbReference type="PANTHER" id="PTHR42918">
    <property type="entry name" value="LYSYL-TRNA SYNTHETASE"/>
    <property type="match status" value="1"/>
</dbReference>
<dbReference type="InterPro" id="IPR045864">
    <property type="entry name" value="aa-tRNA-synth_II/BPL/LPL"/>
</dbReference>
<dbReference type="PRINTS" id="PR00982">
    <property type="entry name" value="TRNASYNTHLYS"/>
</dbReference>
<evidence type="ECO:0000256" key="4">
    <source>
        <dbReference type="ARBA" id="ARBA00023146"/>
    </source>
</evidence>
<feature type="region of interest" description="Disordered" evidence="5">
    <location>
        <begin position="66"/>
        <end position="85"/>
    </location>
</feature>
<keyword evidence="3" id="KW-0067">ATP-binding</keyword>
<sequence>MEFLHTRTVATDTTCHYTGDPVVAMAPRLQFLRPYASQLPVGGTPARYSAYLRFYELAKASRSLECRSKHSSATGDEEHSAEERSALRAQRIKELLSHARGLEYPRLSMKEKSTSTRDFRAQFQNMTSADCLDATGRHCVHGRILHIRRHGSKFSFVTMIHDGVPLQVMINQRKLTDNTDPEAFKECISLLQRGDHISVSGHPALSDSGQLCIEARSLPQLYSPSIVPMPYKISEESRMQNRHLDLLINPSSREILLLRDLIIRNMREFFQQSLQCVEVQTPILAANAGGAVARPFATQATEFSHKELALRIAPELWLKRLVVAGLDRVFEIGPSFRNEGIDATHNPEFTTCEFYLAHTNLDGLLSITESLFRGLAQAVATHHQAKFPNLLNTDPKVFQSSFEQVEFIPAIEQALGRSLPDLSTTQALPDLIKILEEEGKDWHLSLPPQPSLAKLLDHIAAAVIEPQSKGRPLFILHQPVCMSPLSKSFTCPKTGQQVAARAELFYDCNELANMYEEENDPSKQRRKFVDQAKARLEQLRGGARAMDDDPAHVIDEQYISVLESGLPPTGGWGCGVDRLVMLFSGAKRISDVQPFGNLRHVVGLASAGAQGQQQGEVSDEVRENARQSADNLGQE</sequence>
<keyword evidence="1 7" id="KW-0436">Ligase</keyword>
<organism evidence="7 8">
    <name type="scientific">Gnomoniopsis smithogilvyi</name>
    <dbReference type="NCBI Taxonomy" id="1191159"/>
    <lineage>
        <taxon>Eukaryota</taxon>
        <taxon>Fungi</taxon>
        <taxon>Dikarya</taxon>
        <taxon>Ascomycota</taxon>
        <taxon>Pezizomycotina</taxon>
        <taxon>Sordariomycetes</taxon>
        <taxon>Sordariomycetidae</taxon>
        <taxon>Diaporthales</taxon>
        <taxon>Gnomoniaceae</taxon>
        <taxon>Gnomoniopsis</taxon>
    </lineage>
</organism>
<accession>A0A9W8Z2W8</accession>
<dbReference type="OrthoDB" id="21243at2759"/>
<feature type="domain" description="Aminoacyl-transfer RNA synthetases class-II family profile" evidence="6">
    <location>
        <begin position="258"/>
        <end position="594"/>
    </location>
</feature>
<dbReference type="AlphaFoldDB" id="A0A9W8Z2W8"/>
<dbReference type="GO" id="GO:0000049">
    <property type="term" value="F:tRNA binding"/>
    <property type="evidence" value="ECO:0007669"/>
    <property type="project" value="TreeGrafter"/>
</dbReference>
<comment type="caution">
    <text evidence="7">The sequence shown here is derived from an EMBL/GenBank/DDBJ whole genome shotgun (WGS) entry which is preliminary data.</text>
</comment>
<gene>
    <name evidence="7" type="primary">MSK1</name>
    <name evidence="7" type="ORF">N0V93_001907</name>
</gene>
<evidence type="ECO:0000256" key="2">
    <source>
        <dbReference type="ARBA" id="ARBA00022741"/>
    </source>
</evidence>
<dbReference type="InterPro" id="IPR012340">
    <property type="entry name" value="NA-bd_OB-fold"/>
</dbReference>
<dbReference type="Gene3D" id="3.30.930.10">
    <property type="entry name" value="Bira Bifunctional Protein, Domain 2"/>
    <property type="match status" value="1"/>
</dbReference>
<dbReference type="PANTHER" id="PTHR42918:SF5">
    <property type="entry name" value="LYSINE--TRNA LIGASE, MITOCHONDRIAL"/>
    <property type="match status" value="1"/>
</dbReference>
<dbReference type="SUPFAM" id="SSF50249">
    <property type="entry name" value="Nucleic acid-binding proteins"/>
    <property type="match status" value="1"/>
</dbReference>
<dbReference type="InterPro" id="IPR018149">
    <property type="entry name" value="Lys-tRNA-synth_II_C"/>
</dbReference>
<reference evidence="7" key="1">
    <citation type="submission" date="2022-10" db="EMBL/GenBank/DDBJ databases">
        <title>Tapping the CABI collections for fungal endophytes: first genome assemblies for Collariella, Neodidymelliopsis, Ascochyta clinopodiicola, Didymella pomorum, Didymosphaeria variabile, Neocosmospora piperis and Neocucurbitaria cava.</title>
        <authorList>
            <person name="Hill R."/>
        </authorList>
    </citation>
    <scope>NUCLEOTIDE SEQUENCE</scope>
    <source>
        <strain evidence="7">IMI 355082</strain>
    </source>
</reference>
<dbReference type="Proteomes" id="UP001140453">
    <property type="component" value="Unassembled WGS sequence"/>
</dbReference>
<dbReference type="Pfam" id="PF00152">
    <property type="entry name" value="tRNA-synt_2"/>
    <property type="match status" value="1"/>
</dbReference>
<feature type="region of interest" description="Disordered" evidence="5">
    <location>
        <begin position="607"/>
        <end position="635"/>
    </location>
</feature>
<dbReference type="InterPro" id="IPR006195">
    <property type="entry name" value="aa-tRNA-synth_II"/>
</dbReference>
<name>A0A9W8Z2W8_9PEZI</name>
<dbReference type="SUPFAM" id="SSF55681">
    <property type="entry name" value="Class II aaRS and biotin synthetases"/>
    <property type="match status" value="1"/>
</dbReference>
<evidence type="ECO:0000313" key="7">
    <source>
        <dbReference type="EMBL" id="KAJ4397674.1"/>
    </source>
</evidence>
<proteinExistence type="predicted"/>
<dbReference type="GO" id="GO:0004824">
    <property type="term" value="F:lysine-tRNA ligase activity"/>
    <property type="evidence" value="ECO:0007669"/>
    <property type="project" value="UniProtKB-EC"/>
</dbReference>
<dbReference type="EC" id="6.1.1.6" evidence="7"/>
<evidence type="ECO:0000313" key="8">
    <source>
        <dbReference type="Proteomes" id="UP001140453"/>
    </source>
</evidence>
<keyword evidence="4" id="KW-0030">Aminoacyl-tRNA synthetase</keyword>
<keyword evidence="8" id="KW-1185">Reference proteome</keyword>
<protein>
    <submittedName>
        <fullName evidence="7">Mitochondrial lysine-tRNA synthetase</fullName>
        <ecNumber evidence="7">6.1.1.6</ecNumber>
    </submittedName>
</protein>
<dbReference type="GO" id="GO:0005524">
    <property type="term" value="F:ATP binding"/>
    <property type="evidence" value="ECO:0007669"/>
    <property type="project" value="UniProtKB-KW"/>
</dbReference>